<dbReference type="PANTHER" id="PTHR30548">
    <property type="entry name" value="2-HYDROXYGLUTARYL-COA DEHYDRATASE, D-COMPONENT-RELATED"/>
    <property type="match status" value="1"/>
</dbReference>
<dbReference type="Gene3D" id="3.40.50.11890">
    <property type="match status" value="1"/>
</dbReference>
<dbReference type="PANTHER" id="PTHR30548:SF4">
    <property type="entry name" value="SUBUNIT OF OXYGEN-SENSITIVE 2-HYDROXYISOCAPROYL-COA DEHYDRATASE"/>
    <property type="match status" value="1"/>
</dbReference>
<evidence type="ECO:0000256" key="5">
    <source>
        <dbReference type="ARBA" id="ARBA00023014"/>
    </source>
</evidence>
<dbReference type="Proteomes" id="UP000284841">
    <property type="component" value="Unassembled WGS sequence"/>
</dbReference>
<dbReference type="GO" id="GO:0016836">
    <property type="term" value="F:hydro-lyase activity"/>
    <property type="evidence" value="ECO:0007669"/>
    <property type="project" value="UniProtKB-ARBA"/>
</dbReference>
<evidence type="ECO:0000256" key="3">
    <source>
        <dbReference type="ARBA" id="ARBA00022723"/>
    </source>
</evidence>
<dbReference type="STRING" id="1776384.GCA_900086585_03181"/>
<reference evidence="6 7" key="1">
    <citation type="submission" date="2018-08" db="EMBL/GenBank/DDBJ databases">
        <title>A genome reference for cultivated species of the human gut microbiota.</title>
        <authorList>
            <person name="Zou Y."/>
            <person name="Xue W."/>
            <person name="Luo G."/>
        </authorList>
    </citation>
    <scope>NUCLEOTIDE SEQUENCE [LARGE SCALE GENOMIC DNA]</scope>
    <source>
        <strain evidence="6 7">AM07-24</strain>
    </source>
</reference>
<evidence type="ECO:0000256" key="4">
    <source>
        <dbReference type="ARBA" id="ARBA00023004"/>
    </source>
</evidence>
<dbReference type="InterPro" id="IPR010327">
    <property type="entry name" value="FldB/FldC_alpha/beta"/>
</dbReference>
<comment type="similarity">
    <text evidence="2">Belongs to the FldB/FldC dehydratase alpha/beta subunit family.</text>
</comment>
<sequence length="411" mass="47152">MSEEKITSKELLNQLTAKHYDGALAAKAEGKPVVWATSICPNELLDAMDLATVYPENHAAAIGARKEAMKFIEQAEGIGYSADICSYARVNMGYVDLQHAEAQDIPLPDLIFSSTNICNTVLKWYENLAKKLDIPLILFDMPFNHTYEVPDNATNYIRGQIEHAISQLEDFTGKKMDYDKLGEKMAMNNATCEWWKKATDWGKTKPSPLNGFDMFNYMAMIVCMRSSEDGQKLFKLWYEELKQKAEEGRGPWNSAEEQYRIIWDGIACWPHLSTTFKLLKKYGINMVTSTYPGSWYKVYETNDLDGMARSYTGNYANRNLDYGAKQMEDLIREFSVDGVVFHSNRSCKLMDFRTYEVQRKITERTGCPSVIFDGDQTDPRVFSEAQYETRIQGLLEMMEENREAKRKGDIE</sequence>
<evidence type="ECO:0000313" key="7">
    <source>
        <dbReference type="Proteomes" id="UP000284841"/>
    </source>
</evidence>
<gene>
    <name evidence="6" type="ORF">DW099_04465</name>
</gene>
<comment type="caution">
    <text evidence="6">The sequence shown here is derived from an EMBL/GenBank/DDBJ whole genome shotgun (WGS) entry which is preliminary data.</text>
</comment>
<comment type="cofactor">
    <cofactor evidence="1">
        <name>[4Fe-4S] cluster</name>
        <dbReference type="ChEBI" id="CHEBI:49883"/>
    </cofactor>
</comment>
<dbReference type="RefSeq" id="WP_118333849.1">
    <property type="nucleotide sequence ID" value="NZ_AP025567.1"/>
</dbReference>
<dbReference type="AlphaFoldDB" id="A0A415E7P1"/>
<dbReference type="EMBL" id="QRMS01000001">
    <property type="protein sequence ID" value="RHJ89823.1"/>
    <property type="molecule type" value="Genomic_DNA"/>
</dbReference>
<dbReference type="OrthoDB" id="9810278at2"/>
<keyword evidence="4" id="KW-0408">Iron</keyword>
<keyword evidence="7" id="KW-1185">Reference proteome</keyword>
<dbReference type="GO" id="GO:0046872">
    <property type="term" value="F:metal ion binding"/>
    <property type="evidence" value="ECO:0007669"/>
    <property type="project" value="UniProtKB-KW"/>
</dbReference>
<evidence type="ECO:0000256" key="2">
    <source>
        <dbReference type="ARBA" id="ARBA00005806"/>
    </source>
</evidence>
<accession>A0A415E7P1</accession>
<evidence type="ECO:0000313" key="6">
    <source>
        <dbReference type="EMBL" id="RHJ89823.1"/>
    </source>
</evidence>
<organism evidence="6 7">
    <name type="scientific">Emergencia timonensis</name>
    <dbReference type="NCBI Taxonomy" id="1776384"/>
    <lineage>
        <taxon>Bacteria</taxon>
        <taxon>Bacillati</taxon>
        <taxon>Bacillota</taxon>
        <taxon>Clostridia</taxon>
        <taxon>Peptostreptococcales</taxon>
        <taxon>Anaerovoracaceae</taxon>
        <taxon>Emergencia</taxon>
    </lineage>
</organism>
<dbReference type="Pfam" id="PF06050">
    <property type="entry name" value="HGD-D"/>
    <property type="match status" value="1"/>
</dbReference>
<evidence type="ECO:0000256" key="1">
    <source>
        <dbReference type="ARBA" id="ARBA00001966"/>
    </source>
</evidence>
<keyword evidence="5" id="KW-0411">Iron-sulfur</keyword>
<dbReference type="GO" id="GO:0051536">
    <property type="term" value="F:iron-sulfur cluster binding"/>
    <property type="evidence" value="ECO:0007669"/>
    <property type="project" value="UniProtKB-KW"/>
</dbReference>
<protein>
    <submittedName>
        <fullName evidence="6">2-hydroxyacyl-CoA dehydratase</fullName>
    </submittedName>
</protein>
<dbReference type="Gene3D" id="3.40.50.11900">
    <property type="match status" value="1"/>
</dbReference>
<name>A0A415E7P1_9FIRM</name>
<keyword evidence="3" id="KW-0479">Metal-binding</keyword>
<proteinExistence type="inferred from homology"/>